<comment type="subcellular location">
    <subcellularLocation>
        <location evidence="1 8">Nucleus</location>
    </subcellularLocation>
</comment>
<evidence type="ECO:0000256" key="7">
    <source>
        <dbReference type="ARBA" id="ARBA00023294"/>
    </source>
</evidence>
<evidence type="ECO:0000259" key="9">
    <source>
        <dbReference type="PROSITE" id="PS51745"/>
    </source>
</evidence>
<accession>A0AAW2XZ71</accession>
<name>A0AAW2XZ71_9LAMI</name>
<dbReference type="AlphaFoldDB" id="A0AAW2XZ71"/>
<evidence type="ECO:0000256" key="8">
    <source>
        <dbReference type="RuleBase" id="RU004549"/>
    </source>
</evidence>
<protein>
    <recommendedName>
        <fullName evidence="8">Auxin-responsive protein</fullName>
    </recommendedName>
</protein>
<dbReference type="Gene3D" id="3.10.20.90">
    <property type="entry name" value="Phosphatidylinositol 3-kinase Catalytic Subunit, Chain A, domain 1"/>
    <property type="match status" value="1"/>
</dbReference>
<gene>
    <name evidence="10" type="ORF">Slati_0562600</name>
</gene>
<comment type="subunit">
    <text evidence="8">Homodimers and heterodimers.</text>
</comment>
<dbReference type="InterPro" id="IPR003311">
    <property type="entry name" value="AUX_IAA"/>
</dbReference>
<dbReference type="GO" id="GO:0006355">
    <property type="term" value="P:regulation of DNA-templated transcription"/>
    <property type="evidence" value="ECO:0007669"/>
    <property type="project" value="InterPro"/>
</dbReference>
<dbReference type="Pfam" id="PF02309">
    <property type="entry name" value="AUX_IAA"/>
    <property type="match status" value="1"/>
</dbReference>
<evidence type="ECO:0000256" key="4">
    <source>
        <dbReference type="ARBA" id="ARBA00023015"/>
    </source>
</evidence>
<keyword evidence="7 8" id="KW-0927">Auxin signaling pathway</keyword>
<dbReference type="PANTHER" id="PTHR31734:SF261">
    <property type="entry name" value="AUXIN-RESPONSIVE PROTEIN IAA13"/>
    <property type="match status" value="1"/>
</dbReference>
<dbReference type="EMBL" id="JACGWN010000002">
    <property type="protein sequence ID" value="KAL0459354.1"/>
    <property type="molecule type" value="Genomic_DNA"/>
</dbReference>
<keyword evidence="3 8" id="KW-0678">Repressor</keyword>
<dbReference type="SUPFAM" id="SSF54277">
    <property type="entry name" value="CAD &amp; PB1 domains"/>
    <property type="match status" value="1"/>
</dbReference>
<keyword evidence="4 8" id="KW-0805">Transcription regulation</keyword>
<evidence type="ECO:0000256" key="2">
    <source>
        <dbReference type="ARBA" id="ARBA00006728"/>
    </source>
</evidence>
<dbReference type="InterPro" id="IPR033389">
    <property type="entry name" value="AUX/IAA_dom"/>
</dbReference>
<dbReference type="InterPro" id="IPR053793">
    <property type="entry name" value="PB1-like"/>
</dbReference>
<reference evidence="10" key="2">
    <citation type="journal article" date="2024" name="Plant">
        <title>Genomic evolution and insights into agronomic trait innovations of Sesamum species.</title>
        <authorList>
            <person name="Miao H."/>
            <person name="Wang L."/>
            <person name="Qu L."/>
            <person name="Liu H."/>
            <person name="Sun Y."/>
            <person name="Le M."/>
            <person name="Wang Q."/>
            <person name="Wei S."/>
            <person name="Zheng Y."/>
            <person name="Lin W."/>
            <person name="Duan Y."/>
            <person name="Cao H."/>
            <person name="Xiong S."/>
            <person name="Wang X."/>
            <person name="Wei L."/>
            <person name="Li C."/>
            <person name="Ma Q."/>
            <person name="Ju M."/>
            <person name="Zhao R."/>
            <person name="Li G."/>
            <person name="Mu C."/>
            <person name="Tian Q."/>
            <person name="Mei H."/>
            <person name="Zhang T."/>
            <person name="Gao T."/>
            <person name="Zhang H."/>
        </authorList>
    </citation>
    <scope>NUCLEOTIDE SEQUENCE</scope>
    <source>
        <strain evidence="10">KEN1</strain>
    </source>
</reference>
<comment type="caution">
    <text evidence="10">The sequence shown here is derived from an EMBL/GenBank/DDBJ whole genome shotgun (WGS) entry which is preliminary data.</text>
</comment>
<comment type="similarity">
    <text evidence="2 8">Belongs to the Aux/IAA family.</text>
</comment>
<dbReference type="PANTHER" id="PTHR31734">
    <property type="entry name" value="AUXIN-RESPONSIVE PROTEIN IAA17"/>
    <property type="match status" value="1"/>
</dbReference>
<evidence type="ECO:0000256" key="6">
    <source>
        <dbReference type="ARBA" id="ARBA00023242"/>
    </source>
</evidence>
<evidence type="ECO:0000256" key="3">
    <source>
        <dbReference type="ARBA" id="ARBA00022491"/>
    </source>
</evidence>
<sequence length="198" mass="22384">MQSLQSLKTFSLLLINVKTREIVVDKTNHGGNVNNNVAKEKRCLKASLFVKVNMDGIPIGRKVDLNAHSCYKTLAHALDDMFRPCAAVGTKRSNLEEKVAVAATRQPLKSLDGSSDFVLTYEDKEGDWMLVGDVPWEMFLNSVRRLRIMRTADVNGLVLYALILHEQHYIHFSLSMRAQELMKGTGNSRRGRYRESSD</sequence>
<keyword evidence="5 8" id="KW-0804">Transcription</keyword>
<dbReference type="FunFam" id="3.10.20.90:FF:000078">
    <property type="entry name" value="Auxin-responsive protein"/>
    <property type="match status" value="1"/>
</dbReference>
<evidence type="ECO:0000256" key="1">
    <source>
        <dbReference type="ARBA" id="ARBA00004123"/>
    </source>
</evidence>
<dbReference type="GO" id="GO:0009734">
    <property type="term" value="P:auxin-activated signaling pathway"/>
    <property type="evidence" value="ECO:0007669"/>
    <property type="project" value="UniProtKB-UniRule"/>
</dbReference>
<feature type="domain" description="PB1" evidence="9">
    <location>
        <begin position="47"/>
        <end position="153"/>
    </location>
</feature>
<keyword evidence="6 8" id="KW-0539">Nucleus</keyword>
<evidence type="ECO:0000256" key="5">
    <source>
        <dbReference type="ARBA" id="ARBA00023163"/>
    </source>
</evidence>
<organism evidence="10">
    <name type="scientific">Sesamum latifolium</name>
    <dbReference type="NCBI Taxonomy" id="2727402"/>
    <lineage>
        <taxon>Eukaryota</taxon>
        <taxon>Viridiplantae</taxon>
        <taxon>Streptophyta</taxon>
        <taxon>Embryophyta</taxon>
        <taxon>Tracheophyta</taxon>
        <taxon>Spermatophyta</taxon>
        <taxon>Magnoliopsida</taxon>
        <taxon>eudicotyledons</taxon>
        <taxon>Gunneridae</taxon>
        <taxon>Pentapetalae</taxon>
        <taxon>asterids</taxon>
        <taxon>lamiids</taxon>
        <taxon>Lamiales</taxon>
        <taxon>Pedaliaceae</taxon>
        <taxon>Sesamum</taxon>
    </lineage>
</organism>
<dbReference type="GO" id="GO:0005634">
    <property type="term" value="C:nucleus"/>
    <property type="evidence" value="ECO:0007669"/>
    <property type="project" value="UniProtKB-SubCell"/>
</dbReference>
<reference evidence="10" key="1">
    <citation type="submission" date="2020-06" db="EMBL/GenBank/DDBJ databases">
        <authorList>
            <person name="Li T."/>
            <person name="Hu X."/>
            <person name="Zhang T."/>
            <person name="Song X."/>
            <person name="Zhang H."/>
            <person name="Dai N."/>
            <person name="Sheng W."/>
            <person name="Hou X."/>
            <person name="Wei L."/>
        </authorList>
    </citation>
    <scope>NUCLEOTIDE SEQUENCE</scope>
    <source>
        <strain evidence="10">KEN1</strain>
        <tissue evidence="10">Leaf</tissue>
    </source>
</reference>
<comment type="function">
    <text evidence="8">Aux/IAA proteins are short-lived transcriptional factors that function as repressors of early auxin response genes at low auxin concentrations.</text>
</comment>
<proteinExistence type="inferred from homology"/>
<dbReference type="PROSITE" id="PS51745">
    <property type="entry name" value="PB1"/>
    <property type="match status" value="1"/>
</dbReference>
<evidence type="ECO:0000313" key="10">
    <source>
        <dbReference type="EMBL" id="KAL0459354.1"/>
    </source>
</evidence>